<dbReference type="Proteomes" id="UP001310248">
    <property type="component" value="Unassembled WGS sequence"/>
</dbReference>
<evidence type="ECO:0000313" key="2">
    <source>
        <dbReference type="Proteomes" id="UP001310248"/>
    </source>
</evidence>
<dbReference type="RefSeq" id="WP_329775704.1">
    <property type="nucleotide sequence ID" value="NZ_JAYDYW010000009.1"/>
</dbReference>
<keyword evidence="2" id="KW-1185">Reference proteome</keyword>
<name>A0ABU7G5C7_9ALTE</name>
<evidence type="ECO:0000313" key="1">
    <source>
        <dbReference type="EMBL" id="MEE1674624.1"/>
    </source>
</evidence>
<dbReference type="EMBL" id="JAYDYW010000009">
    <property type="protein sequence ID" value="MEE1674624.1"/>
    <property type="molecule type" value="Genomic_DNA"/>
</dbReference>
<comment type="caution">
    <text evidence="1">The sequence shown here is derived from an EMBL/GenBank/DDBJ whole genome shotgun (WGS) entry which is preliminary data.</text>
</comment>
<organism evidence="1 2">
    <name type="scientific">Agarivorans aestuarii</name>
    <dbReference type="NCBI Taxonomy" id="1563703"/>
    <lineage>
        <taxon>Bacteria</taxon>
        <taxon>Pseudomonadati</taxon>
        <taxon>Pseudomonadota</taxon>
        <taxon>Gammaproteobacteria</taxon>
        <taxon>Alteromonadales</taxon>
        <taxon>Alteromonadaceae</taxon>
        <taxon>Agarivorans</taxon>
    </lineage>
</organism>
<proteinExistence type="predicted"/>
<accession>A0ABU7G5C7</accession>
<reference evidence="2" key="1">
    <citation type="submission" date="2023-07" db="EMBL/GenBank/DDBJ databases">
        <title>Draft genome sequence of Agarivorans aestuarii strain ZMCS4, a CAZymes producing bacteria isolated from the marine brown algae Clodostephus spongiosus.</title>
        <authorList>
            <person name="Lorente B."/>
            <person name="Cabral C."/>
            <person name="Frias J."/>
            <person name="Faria J."/>
            <person name="Toubarro D."/>
        </authorList>
    </citation>
    <scope>NUCLEOTIDE SEQUENCE [LARGE SCALE GENOMIC DNA]</scope>
    <source>
        <strain evidence="2">ZMCS4</strain>
    </source>
</reference>
<sequence>MNQSVKIKPQFVEPPANKRPKQQVHFVSGSCKATASNTLACDFTATLALALRCLEKRKEHG</sequence>
<gene>
    <name evidence="1" type="ORF">SNR37_004067</name>
</gene>
<protein>
    <submittedName>
        <fullName evidence="1">Uncharacterized protein</fullName>
    </submittedName>
</protein>